<dbReference type="RefSeq" id="WP_163952354.1">
    <property type="nucleotide sequence ID" value="NZ_JAAIKC010000012.1"/>
</dbReference>
<dbReference type="SUPFAM" id="SSF46955">
    <property type="entry name" value="Putative DNA-binding domain"/>
    <property type="match status" value="1"/>
</dbReference>
<organism evidence="3">
    <name type="scientific">Paenibacillus sp. SYP-B3998</name>
    <dbReference type="NCBI Taxonomy" id="2678564"/>
    <lineage>
        <taxon>Bacteria</taxon>
        <taxon>Bacillati</taxon>
        <taxon>Bacillota</taxon>
        <taxon>Bacilli</taxon>
        <taxon>Bacillales</taxon>
        <taxon>Paenibacillaceae</taxon>
        <taxon>Paenibacillus</taxon>
    </lineage>
</organism>
<dbReference type="AlphaFoldDB" id="A0A6G4A578"/>
<dbReference type="EMBL" id="JAAIKC010000012">
    <property type="protein sequence ID" value="NEW08959.1"/>
    <property type="molecule type" value="Genomic_DNA"/>
</dbReference>
<gene>
    <name evidence="3" type="ORF">GK047_23475</name>
</gene>
<evidence type="ECO:0000313" key="3">
    <source>
        <dbReference type="EMBL" id="NEW08959.1"/>
    </source>
</evidence>
<sequence>MLYTVKDVAELAKVTIKTLYHYQKIGLLLPCKVSEAGYRLYGVAELERLQQILFYRELDFSLEEIKPLLEDGNNRGGILAAQKELLLVRKLRLELLIQTIDISMNCETKGEKMKPTDMFQGFQNEDEWKSALAEQDDYLKKTYNYDLIDSSPIEAKEMNESALEALHFMNGVADALRTGKKVNSAEVQTLIQTHIAFLNAHGHEVNRASFAAQTRFFLQDDFHCSMLESQQIGLAYYLCLAAESHLQTT</sequence>
<dbReference type="InterPro" id="IPR009061">
    <property type="entry name" value="DNA-bd_dom_put_sf"/>
</dbReference>
<dbReference type="Pfam" id="PF13411">
    <property type="entry name" value="MerR_1"/>
    <property type="match status" value="1"/>
</dbReference>
<protein>
    <submittedName>
        <fullName evidence="3">MerR family transcriptional regulator</fullName>
    </submittedName>
</protein>
<dbReference type="PROSITE" id="PS50937">
    <property type="entry name" value="HTH_MERR_2"/>
    <property type="match status" value="1"/>
</dbReference>
<dbReference type="Gene3D" id="1.10.1660.10">
    <property type="match status" value="1"/>
</dbReference>
<dbReference type="PANTHER" id="PTHR30204">
    <property type="entry name" value="REDOX-CYCLING DRUG-SENSING TRANSCRIPTIONAL ACTIVATOR SOXR"/>
    <property type="match status" value="1"/>
</dbReference>
<dbReference type="InterPro" id="IPR000551">
    <property type="entry name" value="MerR-type_HTH_dom"/>
</dbReference>
<dbReference type="GO" id="GO:0003677">
    <property type="term" value="F:DNA binding"/>
    <property type="evidence" value="ECO:0007669"/>
    <property type="project" value="UniProtKB-KW"/>
</dbReference>
<keyword evidence="1" id="KW-0238">DNA-binding</keyword>
<feature type="domain" description="HTH merR-type" evidence="2">
    <location>
        <begin position="2"/>
        <end position="71"/>
    </location>
</feature>
<evidence type="ECO:0000256" key="1">
    <source>
        <dbReference type="ARBA" id="ARBA00023125"/>
    </source>
</evidence>
<dbReference type="PANTHER" id="PTHR30204:SF90">
    <property type="entry name" value="HTH-TYPE TRANSCRIPTIONAL ACTIVATOR MTA"/>
    <property type="match status" value="1"/>
</dbReference>
<dbReference type="InterPro" id="IPR047057">
    <property type="entry name" value="MerR_fam"/>
</dbReference>
<evidence type="ECO:0000259" key="2">
    <source>
        <dbReference type="PROSITE" id="PS50937"/>
    </source>
</evidence>
<dbReference type="SMART" id="SM00422">
    <property type="entry name" value="HTH_MERR"/>
    <property type="match status" value="1"/>
</dbReference>
<dbReference type="Pfam" id="PF07739">
    <property type="entry name" value="TipAS"/>
    <property type="match status" value="1"/>
</dbReference>
<dbReference type="CDD" id="cd01106">
    <property type="entry name" value="HTH_TipAL-Mta"/>
    <property type="match status" value="1"/>
</dbReference>
<name>A0A6G4A578_9BACL</name>
<reference evidence="3" key="1">
    <citation type="submission" date="2020-02" db="EMBL/GenBank/DDBJ databases">
        <authorList>
            <person name="Shen X.-R."/>
            <person name="Zhang Y.-X."/>
        </authorList>
    </citation>
    <scope>NUCLEOTIDE SEQUENCE</scope>
    <source>
        <strain evidence="3">SYP-B3998</strain>
    </source>
</reference>
<dbReference type="GO" id="GO:0003700">
    <property type="term" value="F:DNA-binding transcription factor activity"/>
    <property type="evidence" value="ECO:0007669"/>
    <property type="project" value="InterPro"/>
</dbReference>
<dbReference type="InterPro" id="IPR012925">
    <property type="entry name" value="TipAS_dom"/>
</dbReference>
<accession>A0A6G4A578</accession>
<comment type="caution">
    <text evidence="3">The sequence shown here is derived from an EMBL/GenBank/DDBJ whole genome shotgun (WGS) entry which is preliminary data.</text>
</comment>
<proteinExistence type="predicted"/>